<dbReference type="InterPro" id="IPR002014">
    <property type="entry name" value="VHS_dom"/>
</dbReference>
<reference evidence="9 10" key="1">
    <citation type="submission" date="2023-10" db="EMBL/GenBank/DDBJ databases">
        <title>Chromosome-scale genome assembly provides insights into flower coloration mechanisms of Canna indica.</title>
        <authorList>
            <person name="Li C."/>
        </authorList>
    </citation>
    <scope>NUCLEOTIDE SEQUENCE [LARGE SCALE GENOMIC DNA]</scope>
    <source>
        <tissue evidence="9">Flower</tissue>
    </source>
</reference>
<feature type="compositionally biased region" description="Polar residues" evidence="6">
    <location>
        <begin position="588"/>
        <end position="608"/>
    </location>
</feature>
<keyword evidence="5" id="KW-0472">Membrane</keyword>
<evidence type="ECO:0000259" key="8">
    <source>
        <dbReference type="PROSITE" id="PS50909"/>
    </source>
</evidence>
<name>A0AAQ3Q2P6_9LILI</name>
<feature type="region of interest" description="Disordered" evidence="6">
    <location>
        <begin position="426"/>
        <end position="451"/>
    </location>
</feature>
<dbReference type="AlphaFoldDB" id="A0AAQ3Q2P6"/>
<dbReference type="SMART" id="SM00288">
    <property type="entry name" value="VHS"/>
    <property type="match status" value="1"/>
</dbReference>
<dbReference type="PROSITE" id="PS50909">
    <property type="entry name" value="GAT"/>
    <property type="match status" value="1"/>
</dbReference>
<proteinExistence type="inferred from homology"/>
<dbReference type="GO" id="GO:0043328">
    <property type="term" value="P:protein transport to vacuole involved in ubiquitin-dependent protein catabolic process via the multivesicular body sorting pathway"/>
    <property type="evidence" value="ECO:0007669"/>
    <property type="project" value="InterPro"/>
</dbReference>
<comment type="similarity">
    <text evidence="2">Belongs to the TOM1 family.</text>
</comment>
<protein>
    <submittedName>
        <fullName evidence="9">Target of Myb protein 1-like</fullName>
    </submittedName>
</protein>
<keyword evidence="3" id="KW-0813">Transport</keyword>
<evidence type="ECO:0000256" key="3">
    <source>
        <dbReference type="ARBA" id="ARBA00022448"/>
    </source>
</evidence>
<dbReference type="Pfam" id="PF03127">
    <property type="entry name" value="GAT"/>
    <property type="match status" value="1"/>
</dbReference>
<comment type="subcellular location">
    <subcellularLocation>
        <location evidence="1">Membrane</location>
        <topology evidence="1">Peripheral membrane protein</topology>
    </subcellularLocation>
</comment>
<dbReference type="InterPro" id="IPR044836">
    <property type="entry name" value="TOL_plant"/>
</dbReference>
<evidence type="ECO:0000256" key="4">
    <source>
        <dbReference type="ARBA" id="ARBA00022927"/>
    </source>
</evidence>
<dbReference type="InterPro" id="IPR004152">
    <property type="entry name" value="GAT_dom"/>
</dbReference>
<dbReference type="FunFam" id="1.25.40.90:FF:000028">
    <property type="entry name" value="TOM1-like protein 2"/>
    <property type="match status" value="1"/>
</dbReference>
<dbReference type="PROSITE" id="PS50179">
    <property type="entry name" value="VHS"/>
    <property type="match status" value="1"/>
</dbReference>
<dbReference type="PANTHER" id="PTHR45898:SF2">
    <property type="entry name" value="TOM1-LIKE PROTEIN 6"/>
    <property type="match status" value="1"/>
</dbReference>
<accession>A0AAQ3Q2P6</accession>
<organism evidence="9 10">
    <name type="scientific">Canna indica</name>
    <name type="common">Indian-shot</name>
    <dbReference type="NCBI Taxonomy" id="4628"/>
    <lineage>
        <taxon>Eukaryota</taxon>
        <taxon>Viridiplantae</taxon>
        <taxon>Streptophyta</taxon>
        <taxon>Embryophyta</taxon>
        <taxon>Tracheophyta</taxon>
        <taxon>Spermatophyta</taxon>
        <taxon>Magnoliopsida</taxon>
        <taxon>Liliopsida</taxon>
        <taxon>Zingiberales</taxon>
        <taxon>Cannaceae</taxon>
        <taxon>Canna</taxon>
    </lineage>
</organism>
<dbReference type="GO" id="GO:0043130">
    <property type="term" value="F:ubiquitin binding"/>
    <property type="evidence" value="ECO:0007669"/>
    <property type="project" value="InterPro"/>
</dbReference>
<evidence type="ECO:0000313" key="9">
    <source>
        <dbReference type="EMBL" id="WOK93682.1"/>
    </source>
</evidence>
<dbReference type="InterPro" id="IPR008942">
    <property type="entry name" value="ENTH_VHS"/>
</dbReference>
<dbReference type="PANTHER" id="PTHR45898">
    <property type="entry name" value="TOM1-LIKE PROTEIN"/>
    <property type="match status" value="1"/>
</dbReference>
<dbReference type="Pfam" id="PF00790">
    <property type="entry name" value="VHS"/>
    <property type="match status" value="1"/>
</dbReference>
<dbReference type="CDD" id="cd14231">
    <property type="entry name" value="GAT_GGA-like_plant"/>
    <property type="match status" value="1"/>
</dbReference>
<dbReference type="Gene3D" id="1.25.40.90">
    <property type="match status" value="1"/>
</dbReference>
<keyword evidence="10" id="KW-1185">Reference proteome</keyword>
<dbReference type="Gene3D" id="1.20.58.160">
    <property type="match status" value="1"/>
</dbReference>
<sequence length="614" mass="67304">MVFPARVLSRLDSLWLWGSGSGNREMLSSSSTVRVEKATSELLMGPDWTLNMDICDSINSKRLQAKDVIKAVKKRLQHRNSKVQLLALTLLETMVKNCDDYLHSQVVEREILQEMVKIVRKKSDMPVRAKILELLDSWQEALGGPRGKYPQFYWAYAELKGSGVEFPERSPDATLTITPTEHATPVVRHPQMGDEMPSNSASKLDEAMASDMANLRYPTFCFLLSDLAVMRSVMELLSEMLKAVDPNDLTAVKDDVMIDLVDQCRVNQKKLIRSINSIRDEDEELLAQGLELNDNLQGLLAKHDAIASGSPLPAEVSKSPDLLPSPEVHIIPQSAATNCYVEEPDDEDDDFAQLARRNSKIKPVGADSKTVTSGNFVISTGASSMDGASSSASNTLSLLDLPTPVKTATNEQDLIDLLSISLSSNSTLPHTDPKPIHSEQNRSPPSVQQAYTCSPQSYAAVDQVYSYQNNYVASWARTQTHPSPPQAQNQSEVLINSSSAYPPPPWALAGADANANSNVNTSTNPFLSTTHRSAAYTSMPIHHNNSFGSWLNSGIQATYNLGPSGQPTSPQPYVYTSRLFSDLLDLKNSSSGLKTSNPTYMPDSSDQGMLNGRK</sequence>
<feature type="region of interest" description="Disordered" evidence="6">
    <location>
        <begin position="588"/>
        <end position="614"/>
    </location>
</feature>
<dbReference type="GO" id="GO:0035091">
    <property type="term" value="F:phosphatidylinositol binding"/>
    <property type="evidence" value="ECO:0007669"/>
    <property type="project" value="InterPro"/>
</dbReference>
<dbReference type="GO" id="GO:0005737">
    <property type="term" value="C:cytoplasm"/>
    <property type="evidence" value="ECO:0007669"/>
    <property type="project" value="UniProtKB-ARBA"/>
</dbReference>
<dbReference type="GO" id="GO:0016020">
    <property type="term" value="C:membrane"/>
    <property type="evidence" value="ECO:0007669"/>
    <property type="project" value="UniProtKB-SubCell"/>
</dbReference>
<feature type="compositionally biased region" description="Basic and acidic residues" evidence="6">
    <location>
        <begin position="431"/>
        <end position="440"/>
    </location>
</feature>
<feature type="domain" description="VHS" evidence="7">
    <location>
        <begin position="38"/>
        <end position="167"/>
    </location>
</feature>
<evidence type="ECO:0000256" key="5">
    <source>
        <dbReference type="ARBA" id="ARBA00023136"/>
    </source>
</evidence>
<evidence type="ECO:0000256" key="1">
    <source>
        <dbReference type="ARBA" id="ARBA00004170"/>
    </source>
</evidence>
<dbReference type="CDD" id="cd03561">
    <property type="entry name" value="VHS"/>
    <property type="match status" value="1"/>
</dbReference>
<dbReference type="InterPro" id="IPR038425">
    <property type="entry name" value="GAT_sf"/>
</dbReference>
<feature type="domain" description="GAT" evidence="8">
    <location>
        <begin position="218"/>
        <end position="308"/>
    </location>
</feature>
<evidence type="ECO:0000256" key="2">
    <source>
        <dbReference type="ARBA" id="ARBA00007708"/>
    </source>
</evidence>
<keyword evidence="4" id="KW-0653">Protein transport</keyword>
<dbReference type="Proteomes" id="UP001327560">
    <property type="component" value="Chromosome 1"/>
</dbReference>
<evidence type="ECO:0000313" key="10">
    <source>
        <dbReference type="Proteomes" id="UP001327560"/>
    </source>
</evidence>
<gene>
    <name evidence="9" type="ORF">Cni_G02382</name>
</gene>
<dbReference type="SUPFAM" id="SSF89009">
    <property type="entry name" value="GAT-like domain"/>
    <property type="match status" value="1"/>
</dbReference>
<evidence type="ECO:0000259" key="7">
    <source>
        <dbReference type="PROSITE" id="PS50179"/>
    </source>
</evidence>
<evidence type="ECO:0000256" key="6">
    <source>
        <dbReference type="SAM" id="MobiDB-lite"/>
    </source>
</evidence>
<dbReference type="EMBL" id="CP136890">
    <property type="protein sequence ID" value="WOK93682.1"/>
    <property type="molecule type" value="Genomic_DNA"/>
</dbReference>
<dbReference type="SUPFAM" id="SSF48464">
    <property type="entry name" value="ENTH/VHS domain"/>
    <property type="match status" value="1"/>
</dbReference>
<feature type="compositionally biased region" description="Polar residues" evidence="6">
    <location>
        <begin position="441"/>
        <end position="451"/>
    </location>
</feature>